<feature type="domain" description="Erythromycin biosynthesis protein CIII-like C-terminal" evidence="4">
    <location>
        <begin position="237"/>
        <end position="377"/>
    </location>
</feature>
<reference evidence="6" key="1">
    <citation type="submission" date="2022-06" db="EMBL/GenBank/DDBJ databases">
        <title>Genomic Encyclopedia of Archaeal and Bacterial Type Strains, Phase II (KMG-II): from individual species to whole genera.</title>
        <authorList>
            <person name="Goeker M."/>
        </authorList>
    </citation>
    <scope>NUCLEOTIDE SEQUENCE</scope>
    <source>
        <strain evidence="6">DSM 43935</strain>
    </source>
</reference>
<evidence type="ECO:0000259" key="5">
    <source>
        <dbReference type="Pfam" id="PF21036"/>
    </source>
</evidence>
<organism evidence="6 7">
    <name type="scientific">Goodfellowiella coeruleoviolacea</name>
    <dbReference type="NCBI Taxonomy" id="334858"/>
    <lineage>
        <taxon>Bacteria</taxon>
        <taxon>Bacillati</taxon>
        <taxon>Actinomycetota</taxon>
        <taxon>Actinomycetes</taxon>
        <taxon>Pseudonocardiales</taxon>
        <taxon>Pseudonocardiaceae</taxon>
        <taxon>Goodfellowiella</taxon>
    </lineage>
</organism>
<comment type="similarity">
    <text evidence="1">Belongs to the glycosyltransferase 28 family.</text>
</comment>
<dbReference type="InterPro" id="IPR010610">
    <property type="entry name" value="EryCIII-like_C"/>
</dbReference>
<evidence type="ECO:0000259" key="4">
    <source>
        <dbReference type="Pfam" id="PF06722"/>
    </source>
</evidence>
<evidence type="ECO:0000256" key="1">
    <source>
        <dbReference type="ARBA" id="ARBA00006962"/>
    </source>
</evidence>
<gene>
    <name evidence="6" type="ORF">LX83_004591</name>
</gene>
<dbReference type="GO" id="GO:0017000">
    <property type="term" value="P:antibiotic biosynthetic process"/>
    <property type="evidence" value="ECO:0007669"/>
    <property type="project" value="UniProtKB-ARBA"/>
</dbReference>
<name>A0AAE3GHB1_9PSEU</name>
<dbReference type="InterPro" id="IPR050426">
    <property type="entry name" value="Glycosyltransferase_28"/>
</dbReference>
<keyword evidence="7" id="KW-1185">Reference proteome</keyword>
<evidence type="ECO:0000256" key="3">
    <source>
        <dbReference type="ARBA" id="ARBA00022679"/>
    </source>
</evidence>
<keyword evidence="2" id="KW-0328">Glycosyltransferase</keyword>
<sequence>MRALFCSTDGVSHLFPLVPLAWAMRAAGHEVLVTFAEHTDQAVASGLHIVDVAPGFDGMAIFNKTLEDNPEFAQMWWNETLGDDPSRFALMPAELNRPFFERTFALVEQWRPDVVVYEQTAAYGLIVASKLGVPAVQRNLGIVRTGGLHRAIAALLPDVFERYGVPALADPALVLETVPPSMFPFERPEGEFVRDVVFTGGAVLGDRLPERGDRPRIAVTLGTNRPGTDGLGPLKGLLASSSALDAELVLALGETDLTPLGELPANVRAVGWTPLEPLFRTCDGVVHHGGGTTTMAAIDAGIPQVVGVNPLYPGNETLAPAVRKAGIGIVADEQSIDGDVLNQMLHDESLRANTAAVQEELASLPGPAELVRRLEDLAR</sequence>
<evidence type="ECO:0000256" key="2">
    <source>
        <dbReference type="ARBA" id="ARBA00022676"/>
    </source>
</evidence>
<proteinExistence type="inferred from homology"/>
<dbReference type="InterPro" id="IPR002213">
    <property type="entry name" value="UDP_glucos_trans"/>
</dbReference>
<comment type="caution">
    <text evidence="6">The sequence shown here is derived from an EMBL/GenBank/DDBJ whole genome shotgun (WGS) entry which is preliminary data.</text>
</comment>
<dbReference type="Pfam" id="PF21036">
    <property type="entry name" value="EryCIII-like_N"/>
    <property type="match status" value="1"/>
</dbReference>
<dbReference type="Pfam" id="PF06722">
    <property type="entry name" value="EryCIII-like_C"/>
    <property type="match status" value="1"/>
</dbReference>
<dbReference type="GO" id="GO:0016758">
    <property type="term" value="F:hexosyltransferase activity"/>
    <property type="evidence" value="ECO:0007669"/>
    <property type="project" value="UniProtKB-ARBA"/>
</dbReference>
<evidence type="ECO:0000313" key="7">
    <source>
        <dbReference type="Proteomes" id="UP001206128"/>
    </source>
</evidence>
<dbReference type="AlphaFoldDB" id="A0AAE3GHB1"/>
<evidence type="ECO:0000313" key="6">
    <source>
        <dbReference type="EMBL" id="MCP2167718.1"/>
    </source>
</evidence>
<dbReference type="RefSeq" id="WP_253774865.1">
    <property type="nucleotide sequence ID" value="NZ_JAMTCK010000011.1"/>
</dbReference>
<dbReference type="Gene3D" id="3.40.50.2000">
    <property type="entry name" value="Glycogen Phosphorylase B"/>
    <property type="match status" value="2"/>
</dbReference>
<dbReference type="GO" id="GO:0008194">
    <property type="term" value="F:UDP-glycosyltransferase activity"/>
    <property type="evidence" value="ECO:0007669"/>
    <property type="project" value="InterPro"/>
</dbReference>
<keyword evidence="3" id="KW-0808">Transferase</keyword>
<dbReference type="SUPFAM" id="SSF53756">
    <property type="entry name" value="UDP-Glycosyltransferase/glycogen phosphorylase"/>
    <property type="match status" value="1"/>
</dbReference>
<protein>
    <submittedName>
        <fullName evidence="6">UDP:flavonoid glycosyltransferase YjiC, YdhE family</fullName>
    </submittedName>
</protein>
<dbReference type="Proteomes" id="UP001206128">
    <property type="component" value="Unassembled WGS sequence"/>
</dbReference>
<feature type="domain" description="Erythromycin biosynthesis protein CIII-like N-terminal" evidence="5">
    <location>
        <begin position="22"/>
        <end position="222"/>
    </location>
</feature>
<dbReference type="EMBL" id="JAMTCK010000011">
    <property type="protein sequence ID" value="MCP2167718.1"/>
    <property type="molecule type" value="Genomic_DNA"/>
</dbReference>
<dbReference type="PANTHER" id="PTHR48050">
    <property type="entry name" value="STEROL 3-BETA-GLUCOSYLTRANSFERASE"/>
    <property type="match status" value="1"/>
</dbReference>
<dbReference type="PANTHER" id="PTHR48050:SF13">
    <property type="entry name" value="STEROL 3-BETA-GLUCOSYLTRANSFERASE UGT80A2"/>
    <property type="match status" value="1"/>
</dbReference>
<accession>A0AAE3GHB1</accession>
<dbReference type="InterPro" id="IPR048284">
    <property type="entry name" value="EryCIII-like_N"/>
</dbReference>
<dbReference type="CDD" id="cd03784">
    <property type="entry name" value="GT1_Gtf-like"/>
    <property type="match status" value="1"/>
</dbReference>